<dbReference type="Proteomes" id="UP001164746">
    <property type="component" value="Chromosome 11"/>
</dbReference>
<feature type="non-terminal residue" evidence="2">
    <location>
        <position position="397"/>
    </location>
</feature>
<gene>
    <name evidence="2" type="ORF">MAR_002189</name>
</gene>
<feature type="coiled-coil region" evidence="1">
    <location>
        <begin position="311"/>
        <end position="380"/>
    </location>
</feature>
<reference evidence="2" key="1">
    <citation type="submission" date="2022-11" db="EMBL/GenBank/DDBJ databases">
        <title>Centuries of genome instability and evolution in soft-shell clam transmissible cancer (bioRxiv).</title>
        <authorList>
            <person name="Hart S.F.M."/>
            <person name="Yonemitsu M.A."/>
            <person name="Giersch R.M."/>
            <person name="Beal B.F."/>
            <person name="Arriagada G."/>
            <person name="Davis B.W."/>
            <person name="Ostrander E.A."/>
            <person name="Goff S.P."/>
            <person name="Metzger M.J."/>
        </authorList>
    </citation>
    <scope>NUCLEOTIDE SEQUENCE</scope>
    <source>
        <strain evidence="2">MELC-2E11</strain>
        <tissue evidence="2">Siphon/mantle</tissue>
    </source>
</reference>
<accession>A0ABY7FMA0</accession>
<keyword evidence="3" id="KW-1185">Reference proteome</keyword>
<dbReference type="Gene3D" id="3.30.160.60">
    <property type="entry name" value="Classic Zinc Finger"/>
    <property type="match status" value="1"/>
</dbReference>
<evidence type="ECO:0008006" key="4">
    <source>
        <dbReference type="Google" id="ProtNLM"/>
    </source>
</evidence>
<keyword evidence="1" id="KW-0175">Coiled coil</keyword>
<sequence>MASKQIQCEMCCNENAVGYCKTCGNVGETCLDVHKTVKVFQTHMVSKNDENDANPKVIKQDITEERCKQHPTERAIFLCNIHDSMICGRCLHSGHLSCGQEIVDLLHEAASLDFEKVNKMKSALKEVKDEIFLLKDEAEHSKNSSKNNAEKCVQECMELGNRLKQRVDELTSDIIHRITKVNDINVITHSSIAQMCTEKTKWCDNEESKIDDFVDNNMAGHLYLLHRHFEKEVLDASFHLKEIKHKHTFKGFDLKENKVILKCLFEDLEEVCEQQEEVTGSDDGSANEFVASTTKVNKTRRELTAMMKKDFNQAEKKWNLLEQELQKAKEDIEKSEKKLNMLEQELLKAKQDIQESEKTRKGFEQELLKAKQCKEKYEKEGVVVKAQFSQIKDNIKC</sequence>
<evidence type="ECO:0000313" key="2">
    <source>
        <dbReference type="EMBL" id="WAR20351.1"/>
    </source>
</evidence>
<organism evidence="2 3">
    <name type="scientific">Mya arenaria</name>
    <name type="common">Soft-shell clam</name>
    <dbReference type="NCBI Taxonomy" id="6604"/>
    <lineage>
        <taxon>Eukaryota</taxon>
        <taxon>Metazoa</taxon>
        <taxon>Spiralia</taxon>
        <taxon>Lophotrochozoa</taxon>
        <taxon>Mollusca</taxon>
        <taxon>Bivalvia</taxon>
        <taxon>Autobranchia</taxon>
        <taxon>Heteroconchia</taxon>
        <taxon>Euheterodonta</taxon>
        <taxon>Imparidentia</taxon>
        <taxon>Neoheterodontei</taxon>
        <taxon>Myida</taxon>
        <taxon>Myoidea</taxon>
        <taxon>Myidae</taxon>
        <taxon>Mya</taxon>
    </lineage>
</organism>
<name>A0ABY7FMA0_MYAAR</name>
<evidence type="ECO:0000313" key="3">
    <source>
        <dbReference type="Proteomes" id="UP001164746"/>
    </source>
</evidence>
<evidence type="ECO:0000256" key="1">
    <source>
        <dbReference type="SAM" id="Coils"/>
    </source>
</evidence>
<protein>
    <recommendedName>
        <fullName evidence="4">B box-type domain-containing protein</fullName>
    </recommendedName>
</protein>
<dbReference type="EMBL" id="CP111022">
    <property type="protein sequence ID" value="WAR20351.1"/>
    <property type="molecule type" value="Genomic_DNA"/>
</dbReference>
<proteinExistence type="predicted"/>